<dbReference type="Pfam" id="PF00067">
    <property type="entry name" value="p450"/>
    <property type="match status" value="1"/>
</dbReference>
<evidence type="ECO:0000256" key="6">
    <source>
        <dbReference type="ARBA" id="ARBA00023002"/>
    </source>
</evidence>
<feature type="binding site" description="axial binding residue" evidence="9">
    <location>
        <position position="434"/>
    </location>
    <ligand>
        <name>heme</name>
        <dbReference type="ChEBI" id="CHEBI:30413"/>
    </ligand>
    <ligandPart>
        <name>Fe</name>
        <dbReference type="ChEBI" id="CHEBI:18248"/>
    </ligandPart>
</feature>
<evidence type="ECO:0000256" key="4">
    <source>
        <dbReference type="ARBA" id="ARBA00022617"/>
    </source>
</evidence>
<evidence type="ECO:0000313" key="13">
    <source>
        <dbReference type="Proteomes" id="UP000294933"/>
    </source>
</evidence>
<dbReference type="VEuPathDB" id="FungiDB:BD410DRAFT_805318"/>
<sequence length="520" mass="57877">MENVFILNVTLSILVLCILKIIFVSLRRIGKNLPGPWPLPFIGNLLDIPKDYGWLHWAKHKELYGPMSSVSVFGLKLVLINDAQIANELFEKRSSIYSDRPSLVFAGEMVGFANGVGLLPYGPRFRAHRKNISHVLGSKSAVSQFNPLMEVETRRFLSRVLAQPDLLQNHLRKFAGAIILKISYGYTVHPTGNDPLVDLVEQAHKELTLAAAPGAWLVDFIPVLRYIPDWMPGAGFKRIAKKWSKTLKDCTDKPHAFVRRQMANGLAIPSFTSALLEINSDAEGDFMVKWSAASLFGGGTDTTVSALYAFYLAMLLNPEVQGKGQAELDAVVGTDRLPSFEDRSRLPYIEAIVKEVLRWNPVAPMGLPHVSAEDDVYNGYYIPKGSILMANIWQFTHDPATYHQPFEFKPERFLSAKPERDPHTLSFGFGRRICPGKELADSSIFLGIAMSLAAFNITKAHDQHGFEIDPGCEFTSGIISHPKPFRCNVAPRSEKAATLIRSVDEEYPAVESDAVVLKEL</sequence>
<keyword evidence="7 9" id="KW-0408">Iron</keyword>
<dbReference type="Proteomes" id="UP000294933">
    <property type="component" value="Unassembled WGS sequence"/>
</dbReference>
<keyword evidence="6 10" id="KW-0560">Oxidoreductase</keyword>
<dbReference type="InterPro" id="IPR036396">
    <property type="entry name" value="Cyt_P450_sf"/>
</dbReference>
<dbReference type="InterPro" id="IPR001128">
    <property type="entry name" value="Cyt_P450"/>
</dbReference>
<evidence type="ECO:0000256" key="1">
    <source>
        <dbReference type="ARBA" id="ARBA00001971"/>
    </source>
</evidence>
<dbReference type="PRINTS" id="PR00385">
    <property type="entry name" value="P450"/>
</dbReference>
<feature type="transmembrane region" description="Helical" evidence="11">
    <location>
        <begin position="6"/>
        <end position="26"/>
    </location>
</feature>
<dbReference type="AlphaFoldDB" id="A0A4Y7PZV6"/>
<dbReference type="EMBL" id="ML170191">
    <property type="protein sequence ID" value="TDL20070.1"/>
    <property type="molecule type" value="Genomic_DNA"/>
</dbReference>
<dbReference type="PRINTS" id="PR00463">
    <property type="entry name" value="EP450I"/>
</dbReference>
<dbReference type="STRING" id="50990.A0A4Y7PZV6"/>
<dbReference type="GO" id="GO:0005506">
    <property type="term" value="F:iron ion binding"/>
    <property type="evidence" value="ECO:0007669"/>
    <property type="project" value="InterPro"/>
</dbReference>
<keyword evidence="8 10" id="KW-0503">Monooxygenase</keyword>
<comment type="similarity">
    <text evidence="3 10">Belongs to the cytochrome P450 family.</text>
</comment>
<evidence type="ECO:0000256" key="10">
    <source>
        <dbReference type="RuleBase" id="RU000461"/>
    </source>
</evidence>
<evidence type="ECO:0000256" key="9">
    <source>
        <dbReference type="PIRSR" id="PIRSR602401-1"/>
    </source>
</evidence>
<evidence type="ECO:0000256" key="7">
    <source>
        <dbReference type="ARBA" id="ARBA00023004"/>
    </source>
</evidence>
<dbReference type="OrthoDB" id="2789670at2759"/>
<gene>
    <name evidence="12" type="ORF">BD410DRAFT_805318</name>
</gene>
<keyword evidence="13" id="KW-1185">Reference proteome</keyword>
<keyword evidence="11" id="KW-0472">Membrane</keyword>
<comment type="pathway">
    <text evidence="2">Secondary metabolite biosynthesis.</text>
</comment>
<keyword evidence="11" id="KW-0812">Transmembrane</keyword>
<dbReference type="PANTHER" id="PTHR46300">
    <property type="entry name" value="P450, PUTATIVE (EUROFUNG)-RELATED-RELATED"/>
    <property type="match status" value="1"/>
</dbReference>
<proteinExistence type="inferred from homology"/>
<dbReference type="GO" id="GO:0020037">
    <property type="term" value="F:heme binding"/>
    <property type="evidence" value="ECO:0007669"/>
    <property type="project" value="InterPro"/>
</dbReference>
<dbReference type="Gene3D" id="1.10.630.10">
    <property type="entry name" value="Cytochrome P450"/>
    <property type="match status" value="1"/>
</dbReference>
<comment type="cofactor">
    <cofactor evidence="1 9">
        <name>heme</name>
        <dbReference type="ChEBI" id="CHEBI:30413"/>
    </cofactor>
</comment>
<organism evidence="12 13">
    <name type="scientific">Rickenella mellea</name>
    <dbReference type="NCBI Taxonomy" id="50990"/>
    <lineage>
        <taxon>Eukaryota</taxon>
        <taxon>Fungi</taxon>
        <taxon>Dikarya</taxon>
        <taxon>Basidiomycota</taxon>
        <taxon>Agaricomycotina</taxon>
        <taxon>Agaricomycetes</taxon>
        <taxon>Hymenochaetales</taxon>
        <taxon>Rickenellaceae</taxon>
        <taxon>Rickenella</taxon>
    </lineage>
</organism>
<evidence type="ECO:0000313" key="12">
    <source>
        <dbReference type="EMBL" id="TDL20070.1"/>
    </source>
</evidence>
<dbReference type="GO" id="GO:0004497">
    <property type="term" value="F:monooxygenase activity"/>
    <property type="evidence" value="ECO:0007669"/>
    <property type="project" value="UniProtKB-KW"/>
</dbReference>
<dbReference type="CDD" id="cd11065">
    <property type="entry name" value="CYP64-like"/>
    <property type="match status" value="1"/>
</dbReference>
<keyword evidence="4 9" id="KW-0349">Heme</keyword>
<keyword evidence="5 9" id="KW-0479">Metal-binding</keyword>
<accession>A0A4Y7PZV6</accession>
<evidence type="ECO:0000256" key="5">
    <source>
        <dbReference type="ARBA" id="ARBA00022723"/>
    </source>
</evidence>
<evidence type="ECO:0000256" key="8">
    <source>
        <dbReference type="ARBA" id="ARBA00023033"/>
    </source>
</evidence>
<dbReference type="InterPro" id="IPR002401">
    <property type="entry name" value="Cyt_P450_E_grp-I"/>
</dbReference>
<dbReference type="PROSITE" id="PS00086">
    <property type="entry name" value="CYTOCHROME_P450"/>
    <property type="match status" value="1"/>
</dbReference>
<keyword evidence="11" id="KW-1133">Transmembrane helix</keyword>
<evidence type="ECO:0000256" key="3">
    <source>
        <dbReference type="ARBA" id="ARBA00010617"/>
    </source>
</evidence>
<dbReference type="SUPFAM" id="SSF48264">
    <property type="entry name" value="Cytochrome P450"/>
    <property type="match status" value="1"/>
</dbReference>
<dbReference type="PANTHER" id="PTHR46300:SF7">
    <property type="entry name" value="P450, PUTATIVE (EUROFUNG)-RELATED"/>
    <property type="match status" value="1"/>
</dbReference>
<dbReference type="InterPro" id="IPR017972">
    <property type="entry name" value="Cyt_P450_CS"/>
</dbReference>
<reference evidence="12 13" key="1">
    <citation type="submission" date="2018-06" db="EMBL/GenBank/DDBJ databases">
        <title>A transcriptomic atlas of mushroom development highlights an independent origin of complex multicellularity.</title>
        <authorList>
            <consortium name="DOE Joint Genome Institute"/>
            <person name="Krizsan K."/>
            <person name="Almasi E."/>
            <person name="Merenyi Z."/>
            <person name="Sahu N."/>
            <person name="Viragh M."/>
            <person name="Koszo T."/>
            <person name="Mondo S."/>
            <person name="Kiss B."/>
            <person name="Balint B."/>
            <person name="Kues U."/>
            <person name="Barry K."/>
            <person name="Hegedus J.C."/>
            <person name="Henrissat B."/>
            <person name="Johnson J."/>
            <person name="Lipzen A."/>
            <person name="Ohm R."/>
            <person name="Nagy I."/>
            <person name="Pangilinan J."/>
            <person name="Yan J."/>
            <person name="Xiong Y."/>
            <person name="Grigoriev I.V."/>
            <person name="Hibbett D.S."/>
            <person name="Nagy L.G."/>
        </authorList>
    </citation>
    <scope>NUCLEOTIDE SEQUENCE [LARGE SCALE GENOMIC DNA]</scope>
    <source>
        <strain evidence="12 13">SZMC22713</strain>
    </source>
</reference>
<protein>
    <submittedName>
        <fullName evidence="12">Cytochrome P450</fullName>
    </submittedName>
</protein>
<evidence type="ECO:0000256" key="11">
    <source>
        <dbReference type="SAM" id="Phobius"/>
    </source>
</evidence>
<evidence type="ECO:0000256" key="2">
    <source>
        <dbReference type="ARBA" id="ARBA00005179"/>
    </source>
</evidence>
<name>A0A4Y7PZV6_9AGAM</name>
<dbReference type="InterPro" id="IPR050364">
    <property type="entry name" value="Cytochrome_P450_fung"/>
</dbReference>
<dbReference type="GO" id="GO:0016705">
    <property type="term" value="F:oxidoreductase activity, acting on paired donors, with incorporation or reduction of molecular oxygen"/>
    <property type="evidence" value="ECO:0007669"/>
    <property type="project" value="InterPro"/>
</dbReference>